<dbReference type="AlphaFoldDB" id="A0AAV5JXP5"/>
<accession>A0AAV5JXP5</accession>
<dbReference type="EMBL" id="BPVZ01000045">
    <property type="protein sequence ID" value="GKV16147.1"/>
    <property type="molecule type" value="Genomic_DNA"/>
</dbReference>
<proteinExistence type="predicted"/>
<gene>
    <name evidence="2" type="ORF">SLEP1_g26829</name>
</gene>
<sequence length="42" mass="4626">MKAQVHGPDFCKKDQHRGGPNALQIRETDLKSPKPGSKRPGD</sequence>
<keyword evidence="3" id="KW-1185">Reference proteome</keyword>
<feature type="region of interest" description="Disordered" evidence="1">
    <location>
        <begin position="1"/>
        <end position="42"/>
    </location>
</feature>
<evidence type="ECO:0000256" key="1">
    <source>
        <dbReference type="SAM" id="MobiDB-lite"/>
    </source>
</evidence>
<protein>
    <submittedName>
        <fullName evidence="2">Uncharacterized protein</fullName>
    </submittedName>
</protein>
<evidence type="ECO:0000313" key="2">
    <source>
        <dbReference type="EMBL" id="GKV16147.1"/>
    </source>
</evidence>
<organism evidence="2 3">
    <name type="scientific">Rubroshorea leprosula</name>
    <dbReference type="NCBI Taxonomy" id="152421"/>
    <lineage>
        <taxon>Eukaryota</taxon>
        <taxon>Viridiplantae</taxon>
        <taxon>Streptophyta</taxon>
        <taxon>Embryophyta</taxon>
        <taxon>Tracheophyta</taxon>
        <taxon>Spermatophyta</taxon>
        <taxon>Magnoliopsida</taxon>
        <taxon>eudicotyledons</taxon>
        <taxon>Gunneridae</taxon>
        <taxon>Pentapetalae</taxon>
        <taxon>rosids</taxon>
        <taxon>malvids</taxon>
        <taxon>Malvales</taxon>
        <taxon>Dipterocarpaceae</taxon>
        <taxon>Rubroshorea</taxon>
    </lineage>
</organism>
<comment type="caution">
    <text evidence="2">The sequence shown here is derived from an EMBL/GenBank/DDBJ whole genome shotgun (WGS) entry which is preliminary data.</text>
</comment>
<evidence type="ECO:0000313" key="3">
    <source>
        <dbReference type="Proteomes" id="UP001054252"/>
    </source>
</evidence>
<dbReference type="Proteomes" id="UP001054252">
    <property type="component" value="Unassembled WGS sequence"/>
</dbReference>
<name>A0AAV5JXP5_9ROSI</name>
<reference evidence="2 3" key="1">
    <citation type="journal article" date="2021" name="Commun. Biol.">
        <title>The genome of Shorea leprosula (Dipterocarpaceae) highlights the ecological relevance of drought in aseasonal tropical rainforests.</title>
        <authorList>
            <person name="Ng K.K.S."/>
            <person name="Kobayashi M.J."/>
            <person name="Fawcett J.A."/>
            <person name="Hatakeyama M."/>
            <person name="Paape T."/>
            <person name="Ng C.H."/>
            <person name="Ang C.C."/>
            <person name="Tnah L.H."/>
            <person name="Lee C.T."/>
            <person name="Nishiyama T."/>
            <person name="Sese J."/>
            <person name="O'Brien M.J."/>
            <person name="Copetti D."/>
            <person name="Mohd Noor M.I."/>
            <person name="Ong R.C."/>
            <person name="Putra M."/>
            <person name="Sireger I.Z."/>
            <person name="Indrioko S."/>
            <person name="Kosugi Y."/>
            <person name="Izuno A."/>
            <person name="Isagi Y."/>
            <person name="Lee S.L."/>
            <person name="Shimizu K.K."/>
        </authorList>
    </citation>
    <scope>NUCLEOTIDE SEQUENCE [LARGE SCALE GENOMIC DNA]</scope>
    <source>
        <strain evidence="2">214</strain>
    </source>
</reference>